<reference evidence="11" key="1">
    <citation type="journal article" date="2019" name="Int. J. Syst. Evol. Microbiol.">
        <title>The Global Catalogue of Microorganisms (GCM) 10K type strain sequencing project: providing services to taxonomists for standard genome sequencing and annotation.</title>
        <authorList>
            <consortium name="The Broad Institute Genomics Platform"/>
            <consortium name="The Broad Institute Genome Sequencing Center for Infectious Disease"/>
            <person name="Wu L."/>
            <person name="Ma J."/>
        </authorList>
    </citation>
    <scope>NUCLEOTIDE SEQUENCE [LARGE SCALE GENOMIC DNA]</scope>
    <source>
        <strain evidence="11">KACC 12602</strain>
    </source>
</reference>
<gene>
    <name evidence="10" type="ORF">ACFPIB_06825</name>
</gene>
<dbReference type="SUPFAM" id="SSF52743">
    <property type="entry name" value="Subtilisin-like"/>
    <property type="match status" value="1"/>
</dbReference>
<sequence>MAGCQKDDVIENESASNQPNVTAGESGKAIEGQYIVTLKSGETTTESINEMISEDQISAQDVGQKFDGAIKGFTGKLSKDQLEELKKNPNVASIEQDRIISLADNSTTIAQPTQTIPWGVARVGYGDGTGKTAWVIDSGINPNHPDLNVDQSRSKSFITGVTSFVDGYGHGTMVSGIIGAKNNAQGVVGVAANATIVALRVFDDAGRGSVSTAIKAVNHVIANARPGDVVNMSLGAGISSTLDNAVKSAAAKGILFAIAAGNSGVDCSNNSPARANATGIYTVSSMNNLGQFSAFSNYGAPVDFAAPGESIPSTNKAGGYSSGSGTSYASPHIAGLLLLNGNSIRSRGAVTGDKDSRPDPIASK</sequence>
<evidence type="ECO:0000256" key="6">
    <source>
        <dbReference type="RuleBase" id="RU003355"/>
    </source>
</evidence>
<keyword evidence="4 5" id="KW-0720">Serine protease</keyword>
<dbReference type="InterPro" id="IPR000209">
    <property type="entry name" value="Peptidase_S8/S53_dom"/>
</dbReference>
<dbReference type="InterPro" id="IPR015500">
    <property type="entry name" value="Peptidase_S8_subtilisin-rel"/>
</dbReference>
<dbReference type="PANTHER" id="PTHR43806:SF11">
    <property type="entry name" value="CEREVISIN-RELATED"/>
    <property type="match status" value="1"/>
</dbReference>
<evidence type="ECO:0000256" key="4">
    <source>
        <dbReference type="ARBA" id="ARBA00022825"/>
    </source>
</evidence>
<evidence type="ECO:0000256" key="7">
    <source>
        <dbReference type="SAM" id="MobiDB-lite"/>
    </source>
</evidence>
<evidence type="ECO:0000256" key="3">
    <source>
        <dbReference type="ARBA" id="ARBA00022801"/>
    </source>
</evidence>
<protein>
    <submittedName>
        <fullName evidence="10">S8 family serine peptidase</fullName>
    </submittedName>
</protein>
<feature type="compositionally biased region" description="Polar residues" evidence="7">
    <location>
        <begin position="13"/>
        <end position="23"/>
    </location>
</feature>
<evidence type="ECO:0000313" key="10">
    <source>
        <dbReference type="EMBL" id="MFC5270313.1"/>
    </source>
</evidence>
<dbReference type="PROSITE" id="PS51892">
    <property type="entry name" value="SUBTILASE"/>
    <property type="match status" value="1"/>
</dbReference>
<feature type="region of interest" description="Disordered" evidence="7">
    <location>
        <begin position="1"/>
        <end position="26"/>
    </location>
</feature>
<dbReference type="PANTHER" id="PTHR43806">
    <property type="entry name" value="PEPTIDASE S8"/>
    <property type="match status" value="1"/>
</dbReference>
<feature type="domain" description="Inhibitor I9" evidence="9">
    <location>
        <begin position="33"/>
        <end position="102"/>
    </location>
</feature>
<proteinExistence type="inferred from homology"/>
<dbReference type="InterPro" id="IPR010259">
    <property type="entry name" value="S8pro/Inhibitor_I9"/>
</dbReference>
<dbReference type="Gene3D" id="3.30.70.80">
    <property type="entry name" value="Peptidase S8 propeptide/proteinase inhibitor I9"/>
    <property type="match status" value="1"/>
</dbReference>
<feature type="active site" description="Charge relay system" evidence="5">
    <location>
        <position position="170"/>
    </location>
</feature>
<dbReference type="Pfam" id="PF05922">
    <property type="entry name" value="Inhibitor_I9"/>
    <property type="match status" value="1"/>
</dbReference>
<comment type="caution">
    <text evidence="10">The sequence shown here is derived from an EMBL/GenBank/DDBJ whole genome shotgun (WGS) entry which is preliminary data.</text>
</comment>
<dbReference type="InterPro" id="IPR022398">
    <property type="entry name" value="Peptidase_S8_His-AS"/>
</dbReference>
<evidence type="ECO:0000256" key="1">
    <source>
        <dbReference type="ARBA" id="ARBA00011073"/>
    </source>
</evidence>
<comment type="similarity">
    <text evidence="1 5 6">Belongs to the peptidase S8 family.</text>
</comment>
<dbReference type="SUPFAM" id="SSF54897">
    <property type="entry name" value="Protease propeptides/inhibitors"/>
    <property type="match status" value="1"/>
</dbReference>
<evidence type="ECO:0000256" key="2">
    <source>
        <dbReference type="ARBA" id="ARBA00022670"/>
    </source>
</evidence>
<dbReference type="InterPro" id="IPR023828">
    <property type="entry name" value="Peptidase_S8_Ser-AS"/>
</dbReference>
<keyword evidence="3 5" id="KW-0378">Hydrolase</keyword>
<dbReference type="InterPro" id="IPR023827">
    <property type="entry name" value="Peptidase_S8_Asp-AS"/>
</dbReference>
<accession>A0ABW0EAQ0</accession>
<dbReference type="EMBL" id="JBHSKT010000003">
    <property type="protein sequence ID" value="MFC5270313.1"/>
    <property type="molecule type" value="Genomic_DNA"/>
</dbReference>
<evidence type="ECO:0000313" key="11">
    <source>
        <dbReference type="Proteomes" id="UP001596161"/>
    </source>
</evidence>
<keyword evidence="2 5" id="KW-0645">Protease</keyword>
<feature type="domain" description="Peptidase S8/S53" evidence="8">
    <location>
        <begin position="135"/>
        <end position="338"/>
    </location>
</feature>
<feature type="active site" description="Charge relay system" evidence="5">
    <location>
        <position position="327"/>
    </location>
</feature>
<keyword evidence="11" id="KW-1185">Reference proteome</keyword>
<dbReference type="PROSITE" id="PS00137">
    <property type="entry name" value="SUBTILASE_HIS"/>
    <property type="match status" value="1"/>
</dbReference>
<evidence type="ECO:0000256" key="5">
    <source>
        <dbReference type="PROSITE-ProRule" id="PRU01240"/>
    </source>
</evidence>
<dbReference type="PRINTS" id="PR00723">
    <property type="entry name" value="SUBTILISIN"/>
</dbReference>
<evidence type="ECO:0000259" key="9">
    <source>
        <dbReference type="Pfam" id="PF05922"/>
    </source>
</evidence>
<dbReference type="InterPro" id="IPR036852">
    <property type="entry name" value="Peptidase_S8/S53_dom_sf"/>
</dbReference>
<dbReference type="Gene3D" id="3.40.50.200">
    <property type="entry name" value="Peptidase S8/S53 domain"/>
    <property type="match status" value="1"/>
</dbReference>
<name>A0ABW0EAQ0_9BACT</name>
<organism evidence="10 11">
    <name type="scientific">Adhaeribacter terreus</name>
    <dbReference type="NCBI Taxonomy" id="529703"/>
    <lineage>
        <taxon>Bacteria</taxon>
        <taxon>Pseudomonadati</taxon>
        <taxon>Bacteroidota</taxon>
        <taxon>Cytophagia</taxon>
        <taxon>Cytophagales</taxon>
        <taxon>Hymenobacteraceae</taxon>
        <taxon>Adhaeribacter</taxon>
    </lineage>
</organism>
<dbReference type="InterPro" id="IPR050131">
    <property type="entry name" value="Peptidase_S8_subtilisin-like"/>
</dbReference>
<dbReference type="Pfam" id="PF00082">
    <property type="entry name" value="Peptidase_S8"/>
    <property type="match status" value="1"/>
</dbReference>
<dbReference type="PROSITE" id="PS00138">
    <property type="entry name" value="SUBTILASE_SER"/>
    <property type="match status" value="1"/>
</dbReference>
<feature type="active site" description="Charge relay system" evidence="5">
    <location>
        <position position="137"/>
    </location>
</feature>
<evidence type="ECO:0000259" key="8">
    <source>
        <dbReference type="Pfam" id="PF00082"/>
    </source>
</evidence>
<dbReference type="PROSITE" id="PS00136">
    <property type="entry name" value="SUBTILASE_ASP"/>
    <property type="match status" value="1"/>
</dbReference>
<dbReference type="Proteomes" id="UP001596161">
    <property type="component" value="Unassembled WGS sequence"/>
</dbReference>
<dbReference type="InterPro" id="IPR037045">
    <property type="entry name" value="S8pro/Inhibitor_I9_sf"/>
</dbReference>